<accession>A0A538U8J1</accession>
<dbReference type="InterPro" id="IPR029044">
    <property type="entry name" value="Nucleotide-diphossugar_trans"/>
</dbReference>
<dbReference type="PANTHER" id="PTHR43685:SF11">
    <property type="entry name" value="GLYCOSYLTRANSFERASE TAGX-RELATED"/>
    <property type="match status" value="1"/>
</dbReference>
<reference evidence="2 3" key="1">
    <citation type="journal article" date="2019" name="Nat. Microbiol.">
        <title>Mediterranean grassland soil C-N compound turnover is dependent on rainfall and depth, and is mediated by genomically divergent microorganisms.</title>
        <authorList>
            <person name="Diamond S."/>
            <person name="Andeer P.F."/>
            <person name="Li Z."/>
            <person name="Crits-Christoph A."/>
            <person name="Burstein D."/>
            <person name="Anantharaman K."/>
            <person name="Lane K.R."/>
            <person name="Thomas B.C."/>
            <person name="Pan C."/>
            <person name="Northen T.R."/>
            <person name="Banfield J.F."/>
        </authorList>
    </citation>
    <scope>NUCLEOTIDE SEQUENCE [LARGE SCALE GENOMIC DNA]</scope>
    <source>
        <strain evidence="2">WS_11</strain>
    </source>
</reference>
<dbReference type="Gene3D" id="3.90.550.10">
    <property type="entry name" value="Spore Coat Polysaccharide Biosynthesis Protein SpsA, Chain A"/>
    <property type="match status" value="1"/>
</dbReference>
<organism evidence="2 3">
    <name type="scientific">Eiseniibacteriota bacterium</name>
    <dbReference type="NCBI Taxonomy" id="2212470"/>
    <lineage>
        <taxon>Bacteria</taxon>
        <taxon>Candidatus Eiseniibacteriota</taxon>
    </lineage>
</organism>
<evidence type="ECO:0000259" key="1">
    <source>
        <dbReference type="Pfam" id="PF00535"/>
    </source>
</evidence>
<dbReference type="AlphaFoldDB" id="A0A538U8J1"/>
<dbReference type="InterPro" id="IPR050834">
    <property type="entry name" value="Glycosyltransf_2"/>
</dbReference>
<dbReference type="PANTHER" id="PTHR43685">
    <property type="entry name" value="GLYCOSYLTRANSFERASE"/>
    <property type="match status" value="1"/>
</dbReference>
<comment type="caution">
    <text evidence="2">The sequence shown here is derived from an EMBL/GenBank/DDBJ whole genome shotgun (WGS) entry which is preliminary data.</text>
</comment>
<dbReference type="Pfam" id="PF00535">
    <property type="entry name" value="Glycos_transf_2"/>
    <property type="match status" value="1"/>
</dbReference>
<sequence length="290" mass="32346">MSGGSVTPRTAGVPSRPAGVTVITVVRDGVRTLERTIASVRAQTHADLEYLIVDGASTDGTVELIRRHGATLRWISEPDRGLYDAMNKGVALIDDPERYVMFLNADDVFASDEALARLLAATDGEDLLYGRIERHDEATGYRDVVGGEVAPEALAFRMIPHQTMLCRRRLFTRLGGFDLRYRIAADYDWLRRLYADPAITRRFAPVVVATMARGGLSDQLYPRLVRERWAILRRRGSAADLAGYTVYAALVEVPKHAAQRVLRRLGWLDRARDLTGRWRGRTPRAGAPFA</sequence>
<evidence type="ECO:0000313" key="3">
    <source>
        <dbReference type="Proteomes" id="UP000319771"/>
    </source>
</evidence>
<protein>
    <submittedName>
        <fullName evidence="2">Glycosyltransferase</fullName>
    </submittedName>
</protein>
<gene>
    <name evidence="2" type="ORF">E6K81_08185</name>
</gene>
<dbReference type="Proteomes" id="UP000319771">
    <property type="component" value="Unassembled WGS sequence"/>
</dbReference>
<dbReference type="EMBL" id="VBPB01000116">
    <property type="protein sequence ID" value="TMQ72216.1"/>
    <property type="molecule type" value="Genomic_DNA"/>
</dbReference>
<dbReference type="SUPFAM" id="SSF53448">
    <property type="entry name" value="Nucleotide-diphospho-sugar transferases"/>
    <property type="match status" value="1"/>
</dbReference>
<proteinExistence type="predicted"/>
<keyword evidence="2" id="KW-0808">Transferase</keyword>
<name>A0A538U8J1_UNCEI</name>
<dbReference type="GO" id="GO:0016740">
    <property type="term" value="F:transferase activity"/>
    <property type="evidence" value="ECO:0007669"/>
    <property type="project" value="UniProtKB-KW"/>
</dbReference>
<feature type="domain" description="Glycosyltransferase 2-like" evidence="1">
    <location>
        <begin position="22"/>
        <end position="141"/>
    </location>
</feature>
<evidence type="ECO:0000313" key="2">
    <source>
        <dbReference type="EMBL" id="TMQ72216.1"/>
    </source>
</evidence>
<dbReference type="CDD" id="cd06433">
    <property type="entry name" value="GT_2_WfgS_like"/>
    <property type="match status" value="1"/>
</dbReference>
<dbReference type="InterPro" id="IPR001173">
    <property type="entry name" value="Glyco_trans_2-like"/>
</dbReference>